<name>A0A4Z1PG06_9PEZI</name>
<organism evidence="2 3">
    <name type="scientific">Venturia nashicola</name>
    <dbReference type="NCBI Taxonomy" id="86259"/>
    <lineage>
        <taxon>Eukaryota</taxon>
        <taxon>Fungi</taxon>
        <taxon>Dikarya</taxon>
        <taxon>Ascomycota</taxon>
        <taxon>Pezizomycotina</taxon>
        <taxon>Dothideomycetes</taxon>
        <taxon>Pleosporomycetidae</taxon>
        <taxon>Venturiales</taxon>
        <taxon>Venturiaceae</taxon>
        <taxon>Venturia</taxon>
    </lineage>
</organism>
<dbReference type="AlphaFoldDB" id="A0A4Z1PG06"/>
<feature type="region of interest" description="Disordered" evidence="1">
    <location>
        <begin position="41"/>
        <end position="75"/>
    </location>
</feature>
<comment type="caution">
    <text evidence="2">The sequence shown here is derived from an EMBL/GenBank/DDBJ whole genome shotgun (WGS) entry which is preliminary data.</text>
</comment>
<proteinExistence type="predicted"/>
<feature type="compositionally biased region" description="Polar residues" evidence="1">
    <location>
        <begin position="41"/>
        <end position="61"/>
    </location>
</feature>
<reference evidence="2 3" key="1">
    <citation type="submission" date="2019-04" db="EMBL/GenBank/DDBJ databases">
        <title>High contiguity whole genome sequence and gene annotation resource for two Venturia nashicola isolates.</title>
        <authorList>
            <person name="Prokchorchik M."/>
            <person name="Won K."/>
            <person name="Lee Y."/>
            <person name="Choi E.D."/>
            <person name="Segonzac C."/>
            <person name="Sohn K.H."/>
        </authorList>
    </citation>
    <scope>NUCLEOTIDE SEQUENCE [LARGE SCALE GENOMIC DNA]</scope>
    <source>
        <strain evidence="2 3">PRI2</strain>
    </source>
</reference>
<accession>A0A4Z1PG06</accession>
<protein>
    <submittedName>
        <fullName evidence="2">Uncharacterized protein</fullName>
    </submittedName>
</protein>
<dbReference type="EMBL" id="SNSC02000002">
    <property type="protein sequence ID" value="TID26614.1"/>
    <property type="molecule type" value="Genomic_DNA"/>
</dbReference>
<gene>
    <name evidence="2" type="ORF">E6O75_ATG01107</name>
</gene>
<evidence type="ECO:0000256" key="1">
    <source>
        <dbReference type="SAM" id="MobiDB-lite"/>
    </source>
</evidence>
<keyword evidence="3" id="KW-1185">Reference proteome</keyword>
<dbReference type="Proteomes" id="UP000298493">
    <property type="component" value="Unassembled WGS sequence"/>
</dbReference>
<evidence type="ECO:0000313" key="3">
    <source>
        <dbReference type="Proteomes" id="UP000298493"/>
    </source>
</evidence>
<sequence>MKDQNKEVNTATNNCAWISADAGNGAEQSIGQSNMIGIGQSTMTGIGQSNTTGIGQSNMTGIAQRDDARPTPFSK</sequence>
<evidence type="ECO:0000313" key="2">
    <source>
        <dbReference type="EMBL" id="TID26614.1"/>
    </source>
</evidence>